<dbReference type="EMBL" id="JBDFQZ010000012">
    <property type="protein sequence ID" value="KAK9671947.1"/>
    <property type="molecule type" value="Genomic_DNA"/>
</dbReference>
<protein>
    <submittedName>
        <fullName evidence="2">Uncharacterized protein</fullName>
    </submittedName>
</protein>
<gene>
    <name evidence="2" type="ORF">RND81_12G065700</name>
</gene>
<evidence type="ECO:0000313" key="2">
    <source>
        <dbReference type="EMBL" id="KAK9671947.1"/>
    </source>
</evidence>
<dbReference type="EMBL" id="JBDFQZ010000012">
    <property type="protein sequence ID" value="KAK9671946.1"/>
    <property type="molecule type" value="Genomic_DNA"/>
</dbReference>
<feature type="compositionally biased region" description="Basic and acidic residues" evidence="1">
    <location>
        <begin position="1"/>
        <end position="44"/>
    </location>
</feature>
<organism evidence="2 3">
    <name type="scientific">Saponaria officinalis</name>
    <name type="common">Common soapwort</name>
    <name type="synonym">Lychnis saponaria</name>
    <dbReference type="NCBI Taxonomy" id="3572"/>
    <lineage>
        <taxon>Eukaryota</taxon>
        <taxon>Viridiplantae</taxon>
        <taxon>Streptophyta</taxon>
        <taxon>Embryophyta</taxon>
        <taxon>Tracheophyta</taxon>
        <taxon>Spermatophyta</taxon>
        <taxon>Magnoliopsida</taxon>
        <taxon>eudicotyledons</taxon>
        <taxon>Gunneridae</taxon>
        <taxon>Pentapetalae</taxon>
        <taxon>Caryophyllales</taxon>
        <taxon>Caryophyllaceae</taxon>
        <taxon>Caryophylleae</taxon>
        <taxon>Saponaria</taxon>
    </lineage>
</organism>
<dbReference type="Proteomes" id="UP001443914">
    <property type="component" value="Unassembled WGS sequence"/>
</dbReference>
<feature type="region of interest" description="Disordered" evidence="1">
    <location>
        <begin position="1"/>
        <end position="53"/>
    </location>
</feature>
<evidence type="ECO:0000256" key="1">
    <source>
        <dbReference type="SAM" id="MobiDB-lite"/>
    </source>
</evidence>
<evidence type="ECO:0000313" key="3">
    <source>
        <dbReference type="Proteomes" id="UP001443914"/>
    </source>
</evidence>
<name>A0AAW1H7C5_SAPOF</name>
<dbReference type="AlphaFoldDB" id="A0AAW1H7C5"/>
<proteinExistence type="predicted"/>
<accession>A0AAW1H7C5</accession>
<comment type="caution">
    <text evidence="2">The sequence shown here is derived from an EMBL/GenBank/DDBJ whole genome shotgun (WGS) entry which is preliminary data.</text>
</comment>
<keyword evidence="3" id="KW-1185">Reference proteome</keyword>
<sequence length="131" mass="15936">MSTKEEAERGEALARLMQREKERERRRQRDRERRQKMSQEQREHHLARRRRNYQLRRIRAQNAKQTRPTTPLTFPTLNLQVTDLKAYVKKWMNQREYYASMLPTLNLQDGSIKRLALIHVKRLARAIKVTI</sequence>
<reference evidence="2 3" key="1">
    <citation type="submission" date="2024-03" db="EMBL/GenBank/DDBJ databases">
        <title>WGS assembly of Saponaria officinalis var. Norfolk2.</title>
        <authorList>
            <person name="Jenkins J."/>
            <person name="Shu S."/>
            <person name="Grimwood J."/>
            <person name="Barry K."/>
            <person name="Goodstein D."/>
            <person name="Schmutz J."/>
            <person name="Leebens-Mack J."/>
            <person name="Osbourn A."/>
        </authorList>
    </citation>
    <scope>NUCLEOTIDE SEQUENCE [LARGE SCALE GENOMIC DNA]</scope>
    <source>
        <strain evidence="3">cv. Norfolk2</strain>
        <strain evidence="2">JIC</strain>
        <tissue evidence="2">Leaf</tissue>
    </source>
</reference>